<comment type="caution">
    <text evidence="1">The sequence shown here is derived from an EMBL/GenBank/DDBJ whole genome shotgun (WGS) entry which is preliminary data.</text>
</comment>
<evidence type="ECO:0000313" key="2">
    <source>
        <dbReference type="Proteomes" id="UP000318833"/>
    </source>
</evidence>
<name>A0A554VQ79_9FLAO</name>
<sequence>MNTKTSSILFLLTWGITMFITSCRSESDELLQDTNNQYLSSDSKIAGLILRAVTNDGSVDDSIDKASCFSIKFPFTITANSQVINYNTIDDIAANQGLFNDTDPIVFSFPITLIFNDFTEIAVNDDTQLQGQVNNCNGQNDSIACIDFEYPLSASGFDSQNELILKVDFENDKDFYDFIDGLNRNDFVNLDFPMTVLISDGAVLRVSSLGELENTFDDVLRNRCN</sequence>
<proteinExistence type="predicted"/>
<gene>
    <name evidence="1" type="ORF">FOF46_03635</name>
</gene>
<dbReference type="AlphaFoldDB" id="A0A554VQ79"/>
<reference evidence="1 2" key="1">
    <citation type="submission" date="2019-07" db="EMBL/GenBank/DDBJ databases">
        <title>The draft genome sequence of Aquimarina algiphila M91.</title>
        <authorList>
            <person name="Meng X."/>
        </authorList>
    </citation>
    <scope>NUCLEOTIDE SEQUENCE [LARGE SCALE GENOMIC DNA]</scope>
    <source>
        <strain evidence="1 2">M91</strain>
    </source>
</reference>
<dbReference type="RefSeq" id="WP_143915487.1">
    <property type="nucleotide sequence ID" value="NZ_CANLFO010000001.1"/>
</dbReference>
<dbReference type="Proteomes" id="UP000318833">
    <property type="component" value="Unassembled WGS sequence"/>
</dbReference>
<evidence type="ECO:0000313" key="1">
    <source>
        <dbReference type="EMBL" id="TSE10684.1"/>
    </source>
</evidence>
<dbReference type="EMBL" id="VLNR01000005">
    <property type="protein sequence ID" value="TSE10684.1"/>
    <property type="molecule type" value="Genomic_DNA"/>
</dbReference>
<dbReference type="PROSITE" id="PS51257">
    <property type="entry name" value="PROKAR_LIPOPROTEIN"/>
    <property type="match status" value="1"/>
</dbReference>
<dbReference type="OrthoDB" id="832379at2"/>
<protein>
    <recommendedName>
        <fullName evidence="3">Lipoprotein</fullName>
    </recommendedName>
</protein>
<evidence type="ECO:0008006" key="3">
    <source>
        <dbReference type="Google" id="ProtNLM"/>
    </source>
</evidence>
<keyword evidence="2" id="KW-1185">Reference proteome</keyword>
<accession>A0A554VQ79</accession>
<organism evidence="1 2">
    <name type="scientific">Aquimarina algiphila</name>
    <dbReference type="NCBI Taxonomy" id="2047982"/>
    <lineage>
        <taxon>Bacteria</taxon>
        <taxon>Pseudomonadati</taxon>
        <taxon>Bacteroidota</taxon>
        <taxon>Flavobacteriia</taxon>
        <taxon>Flavobacteriales</taxon>
        <taxon>Flavobacteriaceae</taxon>
        <taxon>Aquimarina</taxon>
    </lineage>
</organism>